<gene>
    <name evidence="24" type="primary">mutM</name>
    <name evidence="24" type="ORF">CSEC_0659</name>
</gene>
<dbReference type="Pfam" id="PF06831">
    <property type="entry name" value="H2TH"/>
    <property type="match status" value="1"/>
</dbReference>
<dbReference type="Gene3D" id="1.10.8.50">
    <property type="match status" value="1"/>
</dbReference>
<dbReference type="AlphaFoldDB" id="A0A090CYB9"/>
<feature type="domain" description="FPG-type" evidence="22">
    <location>
        <begin position="239"/>
        <end position="273"/>
    </location>
</feature>
<evidence type="ECO:0000256" key="13">
    <source>
        <dbReference type="ARBA" id="ARBA00023125"/>
    </source>
</evidence>
<comment type="subunit">
    <text evidence="4">Monomer.</text>
</comment>
<evidence type="ECO:0000256" key="20">
    <source>
        <dbReference type="PROSITE-ProRule" id="PRU00391"/>
    </source>
</evidence>
<dbReference type="PROSITE" id="PS51066">
    <property type="entry name" value="ZF_FPG_2"/>
    <property type="match status" value="1"/>
</dbReference>
<dbReference type="InterPro" id="IPR000214">
    <property type="entry name" value="Znf_DNA_glyclase/AP_lyase"/>
</dbReference>
<dbReference type="RefSeq" id="WP_041016975.1">
    <property type="nucleotide sequence ID" value="NZ_CCEJ010000003.1"/>
</dbReference>
<dbReference type="InterPro" id="IPR015887">
    <property type="entry name" value="DNA_glyclase_Znf_dom_DNA_BS"/>
</dbReference>
<dbReference type="GO" id="GO:0006284">
    <property type="term" value="P:base-excision repair"/>
    <property type="evidence" value="ECO:0007669"/>
    <property type="project" value="InterPro"/>
</dbReference>
<dbReference type="PANTHER" id="PTHR22993:SF9">
    <property type="entry name" value="FORMAMIDOPYRIMIDINE-DNA GLYCOSYLASE"/>
    <property type="match status" value="1"/>
</dbReference>
<comment type="cofactor">
    <cofactor evidence="2">
        <name>Zn(2+)</name>
        <dbReference type="ChEBI" id="CHEBI:29105"/>
    </cofactor>
</comment>
<dbReference type="eggNOG" id="COG0266">
    <property type="taxonomic scope" value="Bacteria"/>
</dbReference>
<dbReference type="FunFam" id="1.10.8.50:FF:000003">
    <property type="entry name" value="Formamidopyrimidine-DNA glycosylase"/>
    <property type="match status" value="1"/>
</dbReference>
<evidence type="ECO:0000256" key="2">
    <source>
        <dbReference type="ARBA" id="ARBA00001947"/>
    </source>
</evidence>
<dbReference type="Proteomes" id="UP000031552">
    <property type="component" value="Unassembled WGS sequence"/>
</dbReference>
<evidence type="ECO:0000256" key="19">
    <source>
        <dbReference type="ARBA" id="ARBA00044632"/>
    </source>
</evidence>
<evidence type="ECO:0000256" key="18">
    <source>
        <dbReference type="ARBA" id="ARBA00030638"/>
    </source>
</evidence>
<evidence type="ECO:0000256" key="7">
    <source>
        <dbReference type="ARBA" id="ARBA00016240"/>
    </source>
</evidence>
<evidence type="ECO:0000256" key="14">
    <source>
        <dbReference type="ARBA" id="ARBA00023204"/>
    </source>
</evidence>
<keyword evidence="14" id="KW-0234">DNA repair</keyword>
<evidence type="ECO:0000256" key="3">
    <source>
        <dbReference type="ARBA" id="ARBA00009409"/>
    </source>
</evidence>
<feature type="region of interest" description="Disordered" evidence="21">
    <location>
        <begin position="217"/>
        <end position="236"/>
    </location>
</feature>
<evidence type="ECO:0000256" key="16">
    <source>
        <dbReference type="ARBA" id="ARBA00023268"/>
    </source>
</evidence>
<evidence type="ECO:0000256" key="9">
    <source>
        <dbReference type="ARBA" id="ARBA00022763"/>
    </source>
</evidence>
<comment type="catalytic activity">
    <reaction evidence="19">
        <text>2'-deoxyribonucleotide-(2'-deoxyribose 5'-phosphate)-2'-deoxyribonucleotide-DNA = a 3'-end 2'-deoxyribonucleotide-(2,3-dehydro-2,3-deoxyribose 5'-phosphate)-DNA + a 5'-end 5'-phospho-2'-deoxyribonucleoside-DNA + H(+)</text>
        <dbReference type="Rhea" id="RHEA:66592"/>
        <dbReference type="Rhea" id="RHEA-COMP:13180"/>
        <dbReference type="Rhea" id="RHEA-COMP:16897"/>
        <dbReference type="Rhea" id="RHEA-COMP:17067"/>
        <dbReference type="ChEBI" id="CHEBI:15378"/>
        <dbReference type="ChEBI" id="CHEBI:136412"/>
        <dbReference type="ChEBI" id="CHEBI:157695"/>
        <dbReference type="ChEBI" id="CHEBI:167181"/>
        <dbReference type="EC" id="4.2.99.18"/>
    </reaction>
</comment>
<evidence type="ECO:0000313" key="25">
    <source>
        <dbReference type="Proteomes" id="UP000031552"/>
    </source>
</evidence>
<dbReference type="GO" id="GO:0140078">
    <property type="term" value="F:class I DNA-(apurinic or apyrimidinic site) endonuclease activity"/>
    <property type="evidence" value="ECO:0007669"/>
    <property type="project" value="UniProtKB-EC"/>
</dbReference>
<keyword evidence="15" id="KW-0456">Lyase</keyword>
<dbReference type="Pfam" id="PF01149">
    <property type="entry name" value="Fapy_DNA_glyco"/>
    <property type="match status" value="1"/>
</dbReference>
<dbReference type="NCBIfam" id="TIGR00577">
    <property type="entry name" value="fpg"/>
    <property type="match status" value="1"/>
</dbReference>
<evidence type="ECO:0000256" key="17">
    <source>
        <dbReference type="ARBA" id="ARBA00023295"/>
    </source>
</evidence>
<accession>A0A090CYB9</accession>
<dbReference type="SMART" id="SM01232">
    <property type="entry name" value="H2TH"/>
    <property type="match status" value="1"/>
</dbReference>
<dbReference type="OrthoDB" id="9800855at2"/>
<dbReference type="NCBIfam" id="NF002211">
    <property type="entry name" value="PRK01103.1"/>
    <property type="match status" value="1"/>
</dbReference>
<reference evidence="24" key="1">
    <citation type="submission" date="2013-12" db="EMBL/GenBank/DDBJ databases">
        <authorList>
            <person name="Linke B."/>
        </authorList>
    </citation>
    <scope>NUCLEOTIDE SEQUENCE [LARGE SCALE GENOMIC DNA]</scope>
    <source>
        <strain evidence="24">CRIB-18</strain>
    </source>
</reference>
<evidence type="ECO:0000256" key="1">
    <source>
        <dbReference type="ARBA" id="ARBA00001668"/>
    </source>
</evidence>
<dbReference type="SUPFAM" id="SSF57716">
    <property type="entry name" value="Glucocorticoid receptor-like (DNA-binding domain)"/>
    <property type="match status" value="1"/>
</dbReference>
<evidence type="ECO:0000256" key="15">
    <source>
        <dbReference type="ARBA" id="ARBA00023239"/>
    </source>
</evidence>
<comment type="catalytic activity">
    <reaction evidence="1">
        <text>Hydrolysis of DNA containing ring-opened 7-methylguanine residues, releasing 2,6-diamino-4-hydroxy-5-(N-methyl)formamidopyrimidine.</text>
        <dbReference type="EC" id="3.2.2.23"/>
    </reaction>
</comment>
<comment type="similarity">
    <text evidence="3">Belongs to the FPG family.</text>
</comment>
<evidence type="ECO:0000256" key="6">
    <source>
        <dbReference type="ARBA" id="ARBA00012720"/>
    </source>
</evidence>
<keyword evidence="17 24" id="KW-0326">Glycosidase</keyword>
<evidence type="ECO:0000256" key="5">
    <source>
        <dbReference type="ARBA" id="ARBA00012024"/>
    </source>
</evidence>
<evidence type="ECO:0000259" key="22">
    <source>
        <dbReference type="PROSITE" id="PS51066"/>
    </source>
</evidence>
<evidence type="ECO:0000256" key="11">
    <source>
        <dbReference type="ARBA" id="ARBA00022801"/>
    </source>
</evidence>
<dbReference type="GO" id="GO:0003684">
    <property type="term" value="F:damaged DNA binding"/>
    <property type="evidence" value="ECO:0007669"/>
    <property type="project" value="InterPro"/>
</dbReference>
<dbReference type="EC" id="4.2.99.18" evidence="6"/>
<dbReference type="InterPro" id="IPR010663">
    <property type="entry name" value="Znf_FPG/IleRS"/>
</dbReference>
<dbReference type="EC" id="3.2.2.23" evidence="5"/>
<keyword evidence="12" id="KW-0862">Zinc</keyword>
<reference evidence="24" key="2">
    <citation type="submission" date="2014-09" db="EMBL/GenBank/DDBJ databases">
        <title>Criblamydia sequanensis harbors a mega-plasmid encoding arsenite resistance.</title>
        <authorList>
            <person name="Bertelli C."/>
            <person name="Goesmann A."/>
            <person name="Greub G."/>
        </authorList>
    </citation>
    <scope>NUCLEOTIDE SEQUENCE [LARGE SCALE GENOMIC DNA]</scope>
    <source>
        <strain evidence="24">CRIB-18</strain>
    </source>
</reference>
<feature type="domain" description="Formamidopyrimidine-DNA glycosylase catalytic" evidence="23">
    <location>
        <begin position="2"/>
        <end position="115"/>
    </location>
</feature>
<evidence type="ECO:0000256" key="12">
    <source>
        <dbReference type="ARBA" id="ARBA00022833"/>
    </source>
</evidence>
<dbReference type="Gene3D" id="3.20.190.10">
    <property type="entry name" value="MutM-like, N-terminal"/>
    <property type="match status" value="1"/>
</dbReference>
<evidence type="ECO:0000256" key="8">
    <source>
        <dbReference type="ARBA" id="ARBA00022723"/>
    </source>
</evidence>
<dbReference type="EMBL" id="CCEJ010000003">
    <property type="protein sequence ID" value="CDR33492.1"/>
    <property type="molecule type" value="Genomic_DNA"/>
</dbReference>
<proteinExistence type="inferred from homology"/>
<dbReference type="PROSITE" id="PS51068">
    <property type="entry name" value="FPG_CAT"/>
    <property type="match status" value="1"/>
</dbReference>
<dbReference type="InterPro" id="IPR020629">
    <property type="entry name" value="FPG_Glyclase"/>
</dbReference>
<dbReference type="PANTHER" id="PTHR22993">
    <property type="entry name" value="FORMAMIDOPYRIMIDINE-DNA GLYCOSYLASE"/>
    <property type="match status" value="1"/>
</dbReference>
<dbReference type="InterPro" id="IPR010979">
    <property type="entry name" value="Ribosomal_uS13-like_H2TH"/>
</dbReference>
<comment type="caution">
    <text evidence="24">The sequence shown here is derived from an EMBL/GenBank/DDBJ whole genome shotgun (WGS) entry which is preliminary data.</text>
</comment>
<dbReference type="GO" id="GO:0034039">
    <property type="term" value="F:8-oxo-7,8-dihydroguanine DNA N-glycosylase activity"/>
    <property type="evidence" value="ECO:0007669"/>
    <property type="project" value="TreeGrafter"/>
</dbReference>
<organism evidence="24 25">
    <name type="scientific">Candidatus Criblamydia sequanensis CRIB-18</name>
    <dbReference type="NCBI Taxonomy" id="1437425"/>
    <lineage>
        <taxon>Bacteria</taxon>
        <taxon>Pseudomonadati</taxon>
        <taxon>Chlamydiota</taxon>
        <taxon>Chlamydiia</taxon>
        <taxon>Parachlamydiales</taxon>
        <taxon>Candidatus Criblamydiaceae</taxon>
        <taxon>Candidatus Criblamydia</taxon>
    </lineage>
</organism>
<keyword evidence="16" id="KW-0511">Multifunctional enzyme</keyword>
<evidence type="ECO:0000256" key="21">
    <source>
        <dbReference type="SAM" id="MobiDB-lite"/>
    </source>
</evidence>
<evidence type="ECO:0000259" key="23">
    <source>
        <dbReference type="PROSITE" id="PS51068"/>
    </source>
</evidence>
<dbReference type="InterPro" id="IPR015886">
    <property type="entry name" value="H2TH_FPG"/>
</dbReference>
<dbReference type="InterPro" id="IPR035937">
    <property type="entry name" value="FPG_N"/>
</dbReference>
<dbReference type="SUPFAM" id="SSF81624">
    <property type="entry name" value="N-terminal domain of MutM-like DNA repair proteins"/>
    <property type="match status" value="1"/>
</dbReference>
<evidence type="ECO:0000256" key="4">
    <source>
        <dbReference type="ARBA" id="ARBA00011245"/>
    </source>
</evidence>
<dbReference type="CDD" id="cd08966">
    <property type="entry name" value="EcFpg-like_N"/>
    <property type="match status" value="1"/>
</dbReference>
<dbReference type="GO" id="GO:0008270">
    <property type="term" value="F:zinc ion binding"/>
    <property type="evidence" value="ECO:0007669"/>
    <property type="project" value="UniProtKB-KW"/>
</dbReference>
<dbReference type="STRING" id="1437425.CSEC_0659"/>
<keyword evidence="9" id="KW-0227">DNA damage</keyword>
<evidence type="ECO:0000313" key="24">
    <source>
        <dbReference type="EMBL" id="CDR33492.1"/>
    </source>
</evidence>
<keyword evidence="25" id="KW-1185">Reference proteome</keyword>
<keyword evidence="10 20" id="KW-0863">Zinc-finger</keyword>
<protein>
    <recommendedName>
        <fullName evidence="7">Formamidopyrimidine-DNA glycosylase</fullName>
        <ecNumber evidence="5">3.2.2.23</ecNumber>
        <ecNumber evidence="6">4.2.99.18</ecNumber>
    </recommendedName>
    <alternativeName>
        <fullName evidence="18">DNA-(apurinic or apyrimidinic site) lyase MutM</fullName>
    </alternativeName>
</protein>
<dbReference type="PROSITE" id="PS01242">
    <property type="entry name" value="ZF_FPG_1"/>
    <property type="match status" value="1"/>
</dbReference>
<dbReference type="InterPro" id="IPR012319">
    <property type="entry name" value="FPG_cat"/>
</dbReference>
<keyword evidence="13" id="KW-0238">DNA-binding</keyword>
<keyword evidence="8" id="KW-0479">Metal-binding</keyword>
<name>A0A090CYB9_9BACT</name>
<dbReference type="SUPFAM" id="SSF46946">
    <property type="entry name" value="S13-like H2TH domain"/>
    <property type="match status" value="1"/>
</dbReference>
<dbReference type="Pfam" id="PF06827">
    <property type="entry name" value="zf-FPG_IleRS"/>
    <property type="match status" value="1"/>
</dbReference>
<keyword evidence="11 24" id="KW-0378">Hydrolase</keyword>
<evidence type="ECO:0000256" key="10">
    <source>
        <dbReference type="ARBA" id="ARBA00022771"/>
    </source>
</evidence>
<dbReference type="SMART" id="SM00898">
    <property type="entry name" value="Fapy_DNA_glyco"/>
    <property type="match status" value="1"/>
</dbReference>
<sequence length="275" mass="31434">MPELPEVETIVGELIENQLVGDTISKMSFSFSKVLQNISEQDLHKKLTHAKILNIYRRGKWIVFVFKGFILGFHLRMTGKLWIQNQIKDFHKHERAKFFLGSKRVLVFEDQRKFGRIHYSEEKDPFPKLGMEPFSMTFNAKTLKALFSKSKRTLKAFLLDQTKIAGLGNIYVDEALFASKLHPQEIVNRLTLKETERLVLAIQEVLKTGIENNGTTLGNHRSNYASAKGKGGSNQNRLKVFRKDGKPCLVCGSLIVKIRVATRGTHFCPNCQKIK</sequence>